<dbReference type="EMBL" id="JAVDWA010000001">
    <property type="protein sequence ID" value="MDR7071674.1"/>
    <property type="molecule type" value="Genomic_DNA"/>
</dbReference>
<accession>A0ABU1TWS7</accession>
<keyword evidence="2" id="KW-1185">Reference proteome</keyword>
<gene>
    <name evidence="1" type="ORF">J2X07_000649</name>
</gene>
<dbReference type="RefSeq" id="WP_310256350.1">
    <property type="nucleotide sequence ID" value="NZ_JAVDWA010000001.1"/>
</dbReference>
<sequence length="132" mass="15130">MKKVIILVCSSILFIGLTSFIKQDDKSKTENIVRKTEPIFSKTEETKSKDVREEVWNQLSTEDKKRVIGSWKDAKIRKIMLSQSMGNINDKNEIGHEVYVIDFQVKSNSIPNNMVVYADLEGHKLIGHGYVD</sequence>
<proteinExistence type="predicted"/>
<evidence type="ECO:0008006" key="3">
    <source>
        <dbReference type="Google" id="ProtNLM"/>
    </source>
</evidence>
<evidence type="ECO:0000313" key="2">
    <source>
        <dbReference type="Proteomes" id="UP001258181"/>
    </source>
</evidence>
<organism evidence="1 2">
    <name type="scientific">Fictibacillus barbaricus</name>
    <dbReference type="NCBI Taxonomy" id="182136"/>
    <lineage>
        <taxon>Bacteria</taxon>
        <taxon>Bacillati</taxon>
        <taxon>Bacillota</taxon>
        <taxon>Bacilli</taxon>
        <taxon>Bacillales</taxon>
        <taxon>Fictibacillaceae</taxon>
        <taxon>Fictibacillus</taxon>
    </lineage>
</organism>
<protein>
    <recommendedName>
        <fullName evidence="3">DUF3887 domain-containing protein</fullName>
    </recommendedName>
</protein>
<comment type="caution">
    <text evidence="1">The sequence shown here is derived from an EMBL/GenBank/DDBJ whole genome shotgun (WGS) entry which is preliminary data.</text>
</comment>
<reference evidence="1 2" key="1">
    <citation type="submission" date="2023-07" db="EMBL/GenBank/DDBJ databases">
        <title>Sorghum-associated microbial communities from plants grown in Nebraska, USA.</title>
        <authorList>
            <person name="Schachtman D."/>
        </authorList>
    </citation>
    <scope>NUCLEOTIDE SEQUENCE [LARGE SCALE GENOMIC DNA]</scope>
    <source>
        <strain evidence="1 2">BE211</strain>
    </source>
</reference>
<name>A0ABU1TWS7_9BACL</name>
<dbReference type="Proteomes" id="UP001258181">
    <property type="component" value="Unassembled WGS sequence"/>
</dbReference>
<evidence type="ECO:0000313" key="1">
    <source>
        <dbReference type="EMBL" id="MDR7071674.1"/>
    </source>
</evidence>